<dbReference type="Gene3D" id="3.40.50.300">
    <property type="entry name" value="P-loop containing nucleotide triphosphate hydrolases"/>
    <property type="match status" value="1"/>
</dbReference>
<gene>
    <name evidence="11" type="primary">yjeE</name>
    <name evidence="11" type="ordered locus">CHU_2440</name>
</gene>
<dbReference type="GO" id="GO:0002949">
    <property type="term" value="P:tRNA threonylcarbamoyladenosine modification"/>
    <property type="evidence" value="ECO:0007669"/>
    <property type="project" value="InterPro"/>
</dbReference>
<evidence type="ECO:0000256" key="8">
    <source>
        <dbReference type="ARBA" id="ARBA00022840"/>
    </source>
</evidence>
<dbReference type="EMBL" id="CP000383">
    <property type="protein sequence ID" value="ABG59695.1"/>
    <property type="molecule type" value="Genomic_DNA"/>
</dbReference>
<name>A0A6N4SU04_CYTH3</name>
<evidence type="ECO:0000256" key="2">
    <source>
        <dbReference type="ARBA" id="ARBA00007599"/>
    </source>
</evidence>
<evidence type="ECO:0000256" key="7">
    <source>
        <dbReference type="ARBA" id="ARBA00022741"/>
    </source>
</evidence>
<dbReference type="RefSeq" id="WP_011585809.1">
    <property type="nucleotide sequence ID" value="NC_008255.1"/>
</dbReference>
<keyword evidence="7" id="KW-0547">Nucleotide-binding</keyword>
<dbReference type="KEGG" id="chu:CHU_2440"/>
<comment type="similarity">
    <text evidence="2">Belongs to the TsaE family.</text>
</comment>
<dbReference type="AlphaFoldDB" id="A0A6N4SU04"/>
<dbReference type="GO" id="GO:0046872">
    <property type="term" value="F:metal ion binding"/>
    <property type="evidence" value="ECO:0007669"/>
    <property type="project" value="UniProtKB-KW"/>
</dbReference>
<keyword evidence="9" id="KW-0460">Magnesium</keyword>
<evidence type="ECO:0000313" key="12">
    <source>
        <dbReference type="Proteomes" id="UP000001822"/>
    </source>
</evidence>
<keyword evidence="6" id="KW-0479">Metal-binding</keyword>
<evidence type="ECO:0000256" key="4">
    <source>
        <dbReference type="ARBA" id="ARBA00022490"/>
    </source>
</evidence>
<evidence type="ECO:0000256" key="9">
    <source>
        <dbReference type="ARBA" id="ARBA00022842"/>
    </source>
</evidence>
<keyword evidence="4" id="KW-0963">Cytoplasm</keyword>
<dbReference type="GO" id="GO:0005737">
    <property type="term" value="C:cytoplasm"/>
    <property type="evidence" value="ECO:0007669"/>
    <property type="project" value="UniProtKB-SubCell"/>
</dbReference>
<evidence type="ECO:0000313" key="11">
    <source>
        <dbReference type="EMBL" id="ABG59695.1"/>
    </source>
</evidence>
<dbReference type="InterPro" id="IPR027417">
    <property type="entry name" value="P-loop_NTPase"/>
</dbReference>
<dbReference type="SUPFAM" id="SSF52540">
    <property type="entry name" value="P-loop containing nucleoside triphosphate hydrolases"/>
    <property type="match status" value="1"/>
</dbReference>
<comment type="subcellular location">
    <subcellularLocation>
        <location evidence="1">Cytoplasm</location>
    </subcellularLocation>
</comment>
<dbReference type="OrthoDB" id="9815896at2"/>
<accession>A0A6N4SU04</accession>
<dbReference type="PANTHER" id="PTHR33540:SF2">
    <property type="entry name" value="TRNA THREONYLCARBAMOYLADENOSINE BIOSYNTHESIS PROTEIN TSAE"/>
    <property type="match status" value="1"/>
</dbReference>
<dbReference type="NCBIfam" id="TIGR00150">
    <property type="entry name" value="T6A_YjeE"/>
    <property type="match status" value="1"/>
</dbReference>
<dbReference type="PANTHER" id="PTHR33540">
    <property type="entry name" value="TRNA THREONYLCARBAMOYLADENOSINE BIOSYNTHESIS PROTEIN TSAE"/>
    <property type="match status" value="1"/>
</dbReference>
<protein>
    <recommendedName>
        <fullName evidence="3">tRNA threonylcarbamoyladenosine biosynthesis protein TsaE</fullName>
    </recommendedName>
    <alternativeName>
        <fullName evidence="10">t(6)A37 threonylcarbamoyladenosine biosynthesis protein TsaE</fullName>
    </alternativeName>
</protein>
<dbReference type="Proteomes" id="UP000001822">
    <property type="component" value="Chromosome"/>
</dbReference>
<dbReference type="InterPro" id="IPR003442">
    <property type="entry name" value="T6A_TsaE"/>
</dbReference>
<proteinExistence type="inferred from homology"/>
<keyword evidence="12" id="KW-1185">Reference proteome</keyword>
<evidence type="ECO:0000256" key="1">
    <source>
        <dbReference type="ARBA" id="ARBA00004496"/>
    </source>
</evidence>
<evidence type="ECO:0000256" key="10">
    <source>
        <dbReference type="ARBA" id="ARBA00032441"/>
    </source>
</evidence>
<organism evidence="11 12">
    <name type="scientific">Cytophaga hutchinsonii (strain ATCC 33406 / DSM 1761 / CIP 103989 / NBRC 15051 / NCIMB 9469 / D465)</name>
    <dbReference type="NCBI Taxonomy" id="269798"/>
    <lineage>
        <taxon>Bacteria</taxon>
        <taxon>Pseudomonadati</taxon>
        <taxon>Bacteroidota</taxon>
        <taxon>Cytophagia</taxon>
        <taxon>Cytophagales</taxon>
        <taxon>Cytophagaceae</taxon>
        <taxon>Cytophaga</taxon>
    </lineage>
</organism>
<sequence length="154" mass="17822">MSQIQLSSDQMRFECYTPEESLSMLSALVDFAQGEEVWVLEGEMGAGKTTFVRQCGAYFGFIEPVQSPTFSIVNEYRSNSGKIYYHFDFYRINSEREAYEIGCEDYFYSGNMCFIEWSSRIPSLLPDTYLKITIHILNEQARAYTVTRVNTTHS</sequence>
<keyword evidence="8" id="KW-0067">ATP-binding</keyword>
<dbReference type="Pfam" id="PF02367">
    <property type="entry name" value="TsaE"/>
    <property type="match status" value="1"/>
</dbReference>
<dbReference type="GO" id="GO:0005524">
    <property type="term" value="F:ATP binding"/>
    <property type="evidence" value="ECO:0007669"/>
    <property type="project" value="UniProtKB-KW"/>
</dbReference>
<evidence type="ECO:0000256" key="6">
    <source>
        <dbReference type="ARBA" id="ARBA00022723"/>
    </source>
</evidence>
<reference evidence="11 12" key="1">
    <citation type="journal article" date="2007" name="Appl. Environ. Microbiol.">
        <title>Genome sequence of the cellulolytic gliding bacterium Cytophaga hutchinsonii.</title>
        <authorList>
            <person name="Xie G."/>
            <person name="Bruce D.C."/>
            <person name="Challacombe J.F."/>
            <person name="Chertkov O."/>
            <person name="Detter J.C."/>
            <person name="Gilna P."/>
            <person name="Han C.S."/>
            <person name="Lucas S."/>
            <person name="Misra M."/>
            <person name="Myers G.L."/>
            <person name="Richardson P."/>
            <person name="Tapia R."/>
            <person name="Thayer N."/>
            <person name="Thompson L.S."/>
            <person name="Brettin T.S."/>
            <person name="Henrissat B."/>
            <person name="Wilson D.B."/>
            <person name="McBride M.J."/>
        </authorList>
    </citation>
    <scope>NUCLEOTIDE SEQUENCE [LARGE SCALE GENOMIC DNA]</scope>
    <source>
        <strain evidence="12">ATCC 33406 / DSM 1761 / CIP 103989 / NBRC 15051 / NCIMB 9469 / D465</strain>
    </source>
</reference>
<evidence type="ECO:0000256" key="5">
    <source>
        <dbReference type="ARBA" id="ARBA00022694"/>
    </source>
</evidence>
<evidence type="ECO:0000256" key="3">
    <source>
        <dbReference type="ARBA" id="ARBA00019010"/>
    </source>
</evidence>
<keyword evidence="5" id="KW-0819">tRNA processing</keyword>